<dbReference type="Proteomes" id="UP000245125">
    <property type="component" value="Unassembled WGS sequence"/>
</dbReference>
<keyword evidence="2" id="KW-1185">Reference proteome</keyword>
<accession>A0A2U3QDS1</accession>
<dbReference type="OrthoDB" id="5419993at2"/>
<dbReference type="EMBL" id="OUUY01000002">
    <property type="protein sequence ID" value="SPP99561.1"/>
    <property type="molecule type" value="Genomic_DNA"/>
</dbReference>
<proteinExistence type="predicted"/>
<protein>
    <submittedName>
        <fullName evidence="1">Uncharacterized protein</fullName>
    </submittedName>
</protein>
<dbReference type="AlphaFoldDB" id="A0A2U3QDS1"/>
<organism evidence="1 2">
    <name type="scientific">Candidatus Sulfobium mesophilum</name>
    <dbReference type="NCBI Taxonomy" id="2016548"/>
    <lineage>
        <taxon>Bacteria</taxon>
        <taxon>Pseudomonadati</taxon>
        <taxon>Nitrospirota</taxon>
        <taxon>Nitrospiria</taxon>
        <taxon>Nitrospirales</taxon>
        <taxon>Nitrospiraceae</taxon>
        <taxon>Candidatus Sulfobium</taxon>
    </lineage>
</organism>
<name>A0A2U3QDS1_9BACT</name>
<reference evidence="2" key="1">
    <citation type="submission" date="2018-03" db="EMBL/GenBank/DDBJ databases">
        <authorList>
            <person name="Zecchin S."/>
        </authorList>
    </citation>
    <scope>NUCLEOTIDE SEQUENCE [LARGE SCALE GENOMIC DNA]</scope>
</reference>
<sequence length="146" mass="17409">MHEVKDILWTWLLPDAERDINREEWIRYGGKWIIFDKKDRIVALAEKLRLLIDSGKIQSAKYWNEDPSAICVYSLDRDKEKVWDILKGLGAGNDKVWEYDYAWDKNIQNPINFMYSWFSKIKTILQSYGLAGTLRLIKEILRPRQD</sequence>
<gene>
    <name evidence="1" type="ORF">NBG4_100001</name>
</gene>
<evidence type="ECO:0000313" key="2">
    <source>
        <dbReference type="Proteomes" id="UP000245125"/>
    </source>
</evidence>
<evidence type="ECO:0000313" key="1">
    <source>
        <dbReference type="EMBL" id="SPP99561.1"/>
    </source>
</evidence>